<dbReference type="RefSeq" id="WP_198315712.1">
    <property type="nucleotide sequence ID" value="NZ_WRXN01000005.1"/>
</dbReference>
<comment type="caution">
    <text evidence="1">The sequence shown here is derived from an EMBL/GenBank/DDBJ whole genome shotgun (WGS) entry which is preliminary data.</text>
</comment>
<reference evidence="1 2" key="1">
    <citation type="submission" date="2019-12" db="EMBL/GenBank/DDBJ databases">
        <title>Chitinophaga sp. strain ysch24 (GDMCC 1.1355), whole genome shotgun sequence.</title>
        <authorList>
            <person name="Zhang X."/>
        </authorList>
    </citation>
    <scope>NUCLEOTIDE SEQUENCE [LARGE SCALE GENOMIC DNA]</scope>
    <source>
        <strain evidence="2">ysch24</strain>
    </source>
</reference>
<protein>
    <recommendedName>
        <fullName evidence="3">RHS repeat-associated core domain-containing protein</fullName>
    </recommendedName>
</protein>
<organism evidence="1 2">
    <name type="scientific">Chitinophaga tropicalis</name>
    <dbReference type="NCBI Taxonomy" id="2683588"/>
    <lineage>
        <taxon>Bacteria</taxon>
        <taxon>Pseudomonadati</taxon>
        <taxon>Bacteroidota</taxon>
        <taxon>Chitinophagia</taxon>
        <taxon>Chitinophagales</taxon>
        <taxon>Chitinophagaceae</taxon>
        <taxon>Chitinophaga</taxon>
    </lineage>
</organism>
<dbReference type="Proteomes" id="UP000461730">
    <property type="component" value="Unassembled WGS sequence"/>
</dbReference>
<dbReference type="NCBIfam" id="TIGR03696">
    <property type="entry name" value="Rhs_assc_core"/>
    <property type="match status" value="1"/>
</dbReference>
<gene>
    <name evidence="1" type="ORF">GO493_14375</name>
</gene>
<name>A0A7K1U520_9BACT</name>
<dbReference type="EMBL" id="WRXN01000005">
    <property type="protein sequence ID" value="MVT09451.1"/>
    <property type="molecule type" value="Genomic_DNA"/>
</dbReference>
<accession>A0A7K1U520</accession>
<evidence type="ECO:0008006" key="3">
    <source>
        <dbReference type="Google" id="ProtNLM"/>
    </source>
</evidence>
<dbReference type="AlphaFoldDB" id="A0A7K1U520"/>
<evidence type="ECO:0000313" key="1">
    <source>
        <dbReference type="EMBL" id="MVT09451.1"/>
    </source>
</evidence>
<proteinExistence type="predicted"/>
<dbReference type="Gene3D" id="2.180.10.10">
    <property type="entry name" value="RHS repeat-associated core"/>
    <property type="match status" value="2"/>
</dbReference>
<evidence type="ECO:0000313" key="2">
    <source>
        <dbReference type="Proteomes" id="UP000461730"/>
    </source>
</evidence>
<sequence>MPSPAASKATRGMVTGKKARVDYGDQFLMSSVYYDDKGRTIQSAEDNMRGGRETTTNLYAFNGKVLSSYLRHTNPQSTTTPQTTLLSMYHYDAGGRIDSVKKRLNDNVALQQTIAVNEYDELGNLKIKRLSPTGASTQLESLNYDYNIRGWMTGLNKSFVNTTSTANWFGMELNYDYGFGVQELNGNIAGTKWKSRSDGIARSYGFDYDNSNRFITASFTQQNAGSSTWSKDKADFSVTGLSYDQNGNILSMKQIGLNGITIQTIDSLKYGYIANSNRLSFVTDKVNNAQSILGDFKEITNNESADYLYDPSGNMCRDNNKDIDSVFYTHLNLPSIVYLKDVKAKIFYQYDGSGKKLSKIVWDSTGTTLVVRITYYMNGLVYQKDTLEFIAHEEGRIRPVFRTGQPVSYAYDYFVKDHLGSTRMILSTKTDTAVYAATMETAASEVENALFNNIDNTRSPKPAAYPVDNTTNPNTYVSKLNAVNGQKIGPSLVLRVMANDTIRISVKALYKNAGANTSSSTSASMVSSILQAFSGSGISQGVHNSSGSGSPITTFTNANYDQLKAQDNSQNLANKPKAYLNYVLFDDMFNMVTENSGIRQVQGDIDSLATLFLPSTTIKKTGFLYIYVSNESGQDVYFDNLIVTHTSGALLEETHYYPFGLTMAGISSSALKGMDYPENRHKYSGKELQNKELVSGAGLDWYDYGARMYDHQIGRWFQIDPLAEKFSHQSPYVFSDNDPVNRMDNDGKSGEVAKNKRRKTLTVRSDIIFYGDGMNRRLARQIAKDIQRQWNAAKGKVKIDGAEYKVRFSIKGSYNKNLTKQEVSNNTSWKNNYVRVDKNVEAANSTMDLVLGSNTGVWKLDQVAKKGSTTKAHEYGHSLGAQHPLDEDFRFGGQPGIMRPRGTLVDPQYQYDTKAAPNTPGGTLDPEKRKVTQEDIDALELNELKFNKQGKAVLGNTTNIYHEKE</sequence>
<dbReference type="InterPro" id="IPR022385">
    <property type="entry name" value="Rhs_assc_core"/>
</dbReference>
<keyword evidence="2" id="KW-1185">Reference proteome</keyword>